<dbReference type="AlphaFoldDB" id="A0A399SQF4"/>
<comment type="caution">
    <text evidence="2">The sequence shown here is derived from an EMBL/GenBank/DDBJ whole genome shotgun (WGS) entry which is preliminary data.</text>
</comment>
<keyword evidence="1" id="KW-1133">Transmembrane helix</keyword>
<gene>
    <name evidence="2" type="ORF">D1614_20850</name>
</gene>
<feature type="transmembrane region" description="Helical" evidence="1">
    <location>
        <begin position="7"/>
        <end position="28"/>
    </location>
</feature>
<organism evidence="2 3">
    <name type="scientific">Maribellus luteus</name>
    <dbReference type="NCBI Taxonomy" id="2305463"/>
    <lineage>
        <taxon>Bacteria</taxon>
        <taxon>Pseudomonadati</taxon>
        <taxon>Bacteroidota</taxon>
        <taxon>Bacteroidia</taxon>
        <taxon>Marinilabiliales</taxon>
        <taxon>Prolixibacteraceae</taxon>
        <taxon>Maribellus</taxon>
    </lineage>
</organism>
<proteinExistence type="predicted"/>
<evidence type="ECO:0000313" key="2">
    <source>
        <dbReference type="EMBL" id="RIJ45970.1"/>
    </source>
</evidence>
<dbReference type="OrthoDB" id="5365245at2"/>
<dbReference type="RefSeq" id="WP_119439932.1">
    <property type="nucleotide sequence ID" value="NZ_QWGR01000018.1"/>
</dbReference>
<keyword evidence="1" id="KW-0812">Transmembrane</keyword>
<evidence type="ECO:0000313" key="3">
    <source>
        <dbReference type="Proteomes" id="UP000265926"/>
    </source>
</evidence>
<reference evidence="2 3" key="1">
    <citation type="submission" date="2018-08" db="EMBL/GenBank/DDBJ databases">
        <title>Pallidiluteibacterium maritimus gen. nov., sp. nov., isolated from coastal sediment.</title>
        <authorList>
            <person name="Zhou L.Y."/>
        </authorList>
    </citation>
    <scope>NUCLEOTIDE SEQUENCE [LARGE SCALE GENOMIC DNA]</scope>
    <source>
        <strain evidence="2 3">XSD2</strain>
    </source>
</reference>
<keyword evidence="3" id="KW-1185">Reference proteome</keyword>
<evidence type="ECO:0000256" key="1">
    <source>
        <dbReference type="SAM" id="Phobius"/>
    </source>
</evidence>
<keyword evidence="1" id="KW-0472">Membrane</keyword>
<dbReference type="InterPro" id="IPR032333">
    <property type="entry name" value="DUF4857"/>
</dbReference>
<sequence length="411" mass="47912">MVKLSRYILVLIAITGLAIVLPKLYWMAFAQPVKSPFVQYSAVDNDFLILRNEEKTVFTNTKGETFTREEYEARLPFVYTRQLLMNRTLPDSINGVEMDPHQISKYRSIFRLKPEDIRAPQPSLFPLFESQSGRVNLEMPEDFFRITWRMEFIDAETNQINEEKSRMFSAVLYKRGFQFPATSISGIPTTLKSCDEGYLVIDSANQLFHIKMVEGKPFVRRVDLPEGLKFKTIQCTDNSDKLYYAYLFSEDKHLYMLTQYDYLLEHFPVDDIDPEKHEIRIYGDLLNFNVSVLGEGFVRSHIFDRDLNPVDEYSEIWPVQSQRKEGKIAAALFPVQLSMTNPNSGFINFYFQPSPAFYWLAVSLLLAIVQFILIRKRKQKLRSQLPDLLIICLTGIFGFLAVNFFPNKFFS</sequence>
<name>A0A399SQF4_9BACT</name>
<protein>
    <submittedName>
        <fullName evidence="2">DUF4857 domain-containing protein</fullName>
    </submittedName>
</protein>
<feature type="transmembrane region" description="Helical" evidence="1">
    <location>
        <begin position="386"/>
        <end position="405"/>
    </location>
</feature>
<dbReference type="Proteomes" id="UP000265926">
    <property type="component" value="Unassembled WGS sequence"/>
</dbReference>
<dbReference type="Pfam" id="PF16149">
    <property type="entry name" value="DUF4857"/>
    <property type="match status" value="1"/>
</dbReference>
<accession>A0A399SQF4</accession>
<dbReference type="EMBL" id="QWGR01000018">
    <property type="protein sequence ID" value="RIJ45970.1"/>
    <property type="molecule type" value="Genomic_DNA"/>
</dbReference>
<feature type="transmembrane region" description="Helical" evidence="1">
    <location>
        <begin position="356"/>
        <end position="374"/>
    </location>
</feature>